<dbReference type="NCBIfam" id="TIGR01560">
    <property type="entry name" value="put_DNA_pack"/>
    <property type="match status" value="1"/>
</dbReference>
<dbReference type="InterPro" id="IPR006450">
    <property type="entry name" value="Phage_HK97_gp6-like"/>
</dbReference>
<evidence type="ECO:0000313" key="2">
    <source>
        <dbReference type="Proteomes" id="UP000033489"/>
    </source>
</evidence>
<dbReference type="CDD" id="cd08054">
    <property type="entry name" value="gp6"/>
    <property type="match status" value="1"/>
</dbReference>
<dbReference type="Gene3D" id="1.10.3230.30">
    <property type="entry name" value="Phage gp6-like head-tail connector protein"/>
    <property type="match status" value="1"/>
</dbReference>
<sequence length="85" mass="10150">MISLEEAKLYLKVENTDEDDLITQLIDTSKKLCEETLRQNTYSEVLRMAILYGVAYLYEHRETANYKELKQMLYHLLLADRKDIF</sequence>
<dbReference type="AlphaFoldDB" id="A0A0F2DTD9"/>
<organism evidence="1 2">
    <name type="scientific">Streptococcus infantis</name>
    <dbReference type="NCBI Taxonomy" id="68892"/>
    <lineage>
        <taxon>Bacteria</taxon>
        <taxon>Bacillati</taxon>
        <taxon>Bacillota</taxon>
        <taxon>Bacilli</taxon>
        <taxon>Lactobacillales</taxon>
        <taxon>Streptococcaceae</taxon>
        <taxon>Streptococcus</taxon>
    </lineage>
</organism>
<dbReference type="PATRIC" id="fig|28037.216.peg.1693"/>
<name>A0A0F2DTD9_9STRE</name>
<dbReference type="InterPro" id="IPR021146">
    <property type="entry name" value="Phage_gp6-like_head-tail"/>
</dbReference>
<proteinExistence type="predicted"/>
<reference evidence="1 2" key="1">
    <citation type="submission" date="2015-02" db="EMBL/GenBank/DDBJ databases">
        <title>Evolution of amylase-binding proteins of oral streptococcal species.</title>
        <authorList>
            <person name="Haase E.M."/>
        </authorList>
    </citation>
    <scope>NUCLEOTIDE SEQUENCE [LARGE SCALE GENOMIC DNA]</scope>
    <source>
        <strain evidence="1 2">UC921A</strain>
    </source>
</reference>
<dbReference type="OrthoDB" id="5654at2"/>
<dbReference type="Pfam" id="PF05135">
    <property type="entry name" value="Phage_connect_1"/>
    <property type="match status" value="1"/>
</dbReference>
<protein>
    <submittedName>
        <fullName evidence="1">Phage gp6-like head-tail connector protein</fullName>
    </submittedName>
</protein>
<accession>A0A0F2DTD9</accession>
<comment type="caution">
    <text evidence="1">The sequence shown here is derived from an EMBL/GenBank/DDBJ whole genome shotgun (WGS) entry which is preliminary data.</text>
</comment>
<dbReference type="RefSeq" id="WP_006153583.1">
    <property type="nucleotide sequence ID" value="NZ_JASGZV010000001.1"/>
</dbReference>
<dbReference type="Proteomes" id="UP000033489">
    <property type="component" value="Unassembled WGS sequence"/>
</dbReference>
<dbReference type="EMBL" id="JYGT01000010">
    <property type="protein sequence ID" value="KJQ74203.1"/>
    <property type="molecule type" value="Genomic_DNA"/>
</dbReference>
<evidence type="ECO:0000313" key="1">
    <source>
        <dbReference type="EMBL" id="KJQ74203.1"/>
    </source>
</evidence>
<gene>
    <name evidence="1" type="ORF">TZ94_01725</name>
</gene>